<gene>
    <name evidence="8" type="ORF">SDRG_14713</name>
</gene>
<sequence>MKPEHHMPLPRDYFHCGEMDREEEAYLVLVARMACLRLIETSYSPHSEWSTINVRNGVRMSKNIGVPLRDDLFSHGDMTTSGRLRNSRPRSPTSATASSLHRGVTQVNATIEEVALQFKVDRGQSIMRSRDILDTMVLYNLTQPTGARPRDSIGITWACVASPVPFSYNRDFVYLECNEEFTSPDGRRGWAHAMHSVKIPACPPLEALKIIRGSFYYSGFVFLETNKPGELECHYFLEIDCKGSAPQWMSDVMARRKIAALSNLNRVLQEQRLESEPLLGDLELPSLREKMECILCYKRFYFFQKKFTCRKCGEAICKRCHSVWELDLPNVGLRRVRICTLCSATTRGQADMRLVPTSELYSEPLDDESNEDDRGTMITDISCSISQYVPRQQPPSYGPDTGVRAPPRHLGPEVLQMARTPRTRANGDTISLASEERFRMYEHYGPQEGQRPPTHRRPSDPPQYAHARRHSSSAASSNQSLPFGTFQQPRVEPFHVVRQSYDRCADTLLQPTSAKEDRYPEEDLSAFSASSASNTNSNATVSPMRRRPSVVLRMSHPTVPIGQHRINPNDGGDEGLSSEHTPSDGNGWTTAGSSNQHGSLLTQQSVESYVMLVPLESNGDQPTYMM</sequence>
<dbReference type="PROSITE" id="PS50178">
    <property type="entry name" value="ZF_FYVE"/>
    <property type="match status" value="1"/>
</dbReference>
<dbReference type="SUPFAM" id="SSF55961">
    <property type="entry name" value="Bet v1-like"/>
    <property type="match status" value="1"/>
</dbReference>
<feature type="region of interest" description="Disordered" evidence="5">
    <location>
        <begin position="560"/>
        <end position="596"/>
    </location>
</feature>
<dbReference type="InterPro" id="IPR002913">
    <property type="entry name" value="START_lipid-bd_dom"/>
</dbReference>
<feature type="compositionally biased region" description="Polar residues" evidence="5">
    <location>
        <begin position="77"/>
        <end position="102"/>
    </location>
</feature>
<feature type="domain" description="FYVE-type" evidence="6">
    <location>
        <begin position="287"/>
        <end position="347"/>
    </location>
</feature>
<organism evidence="8 9">
    <name type="scientific">Saprolegnia diclina (strain VS20)</name>
    <dbReference type="NCBI Taxonomy" id="1156394"/>
    <lineage>
        <taxon>Eukaryota</taxon>
        <taxon>Sar</taxon>
        <taxon>Stramenopiles</taxon>
        <taxon>Oomycota</taxon>
        <taxon>Saprolegniomycetes</taxon>
        <taxon>Saprolegniales</taxon>
        <taxon>Saprolegniaceae</taxon>
        <taxon>Saprolegnia</taxon>
    </lineage>
</organism>
<dbReference type="EMBL" id="JH767207">
    <property type="protein sequence ID" value="EQC27513.1"/>
    <property type="molecule type" value="Genomic_DNA"/>
</dbReference>
<accession>T0R625</accession>
<feature type="compositionally biased region" description="Polar residues" evidence="5">
    <location>
        <begin position="578"/>
        <end position="596"/>
    </location>
</feature>
<proteinExistence type="predicted"/>
<keyword evidence="9" id="KW-1185">Reference proteome</keyword>
<dbReference type="OrthoDB" id="20035at2759"/>
<dbReference type="RefSeq" id="XP_008619087.1">
    <property type="nucleotide sequence ID" value="XM_008620865.1"/>
</dbReference>
<dbReference type="Gene3D" id="3.30.40.10">
    <property type="entry name" value="Zinc/RING finger domain, C3HC4 (zinc finger)"/>
    <property type="match status" value="1"/>
</dbReference>
<feature type="region of interest" description="Disordered" evidence="5">
    <location>
        <begin position="389"/>
        <end position="409"/>
    </location>
</feature>
<dbReference type="Gene3D" id="3.30.530.20">
    <property type="match status" value="1"/>
</dbReference>
<dbReference type="PANTHER" id="PTHR13510">
    <property type="entry name" value="FYVE-FINGER-CONTAINING RAB5 EFFECTOR PROTEIN RABENOSYN-5-RELATED"/>
    <property type="match status" value="1"/>
</dbReference>
<evidence type="ECO:0000256" key="3">
    <source>
        <dbReference type="ARBA" id="ARBA00022833"/>
    </source>
</evidence>
<protein>
    <recommendedName>
        <fullName evidence="10">FYVE-type domain-containing protein</fullName>
    </recommendedName>
</protein>
<dbReference type="InterPro" id="IPR011011">
    <property type="entry name" value="Znf_FYVE_PHD"/>
</dbReference>
<dbReference type="GO" id="GO:0008289">
    <property type="term" value="F:lipid binding"/>
    <property type="evidence" value="ECO:0007669"/>
    <property type="project" value="InterPro"/>
</dbReference>
<dbReference type="InterPro" id="IPR017455">
    <property type="entry name" value="Znf_FYVE-rel"/>
</dbReference>
<dbReference type="SUPFAM" id="SSF57903">
    <property type="entry name" value="FYVE/PHD zinc finger"/>
    <property type="match status" value="1"/>
</dbReference>
<dbReference type="eggNOG" id="ENOG502QUHI">
    <property type="taxonomic scope" value="Eukaryota"/>
</dbReference>
<dbReference type="OMA" id="VPLMGFM"/>
<evidence type="ECO:0000313" key="8">
    <source>
        <dbReference type="EMBL" id="EQC27513.1"/>
    </source>
</evidence>
<keyword evidence="3" id="KW-0862">Zinc</keyword>
<name>T0R625_SAPDV</name>
<evidence type="ECO:0008006" key="10">
    <source>
        <dbReference type="Google" id="ProtNLM"/>
    </source>
</evidence>
<evidence type="ECO:0000313" key="9">
    <source>
        <dbReference type="Proteomes" id="UP000030762"/>
    </source>
</evidence>
<dbReference type="AlphaFoldDB" id="T0R625"/>
<dbReference type="GO" id="GO:0008270">
    <property type="term" value="F:zinc ion binding"/>
    <property type="evidence" value="ECO:0007669"/>
    <property type="project" value="UniProtKB-KW"/>
</dbReference>
<dbReference type="InterPro" id="IPR023393">
    <property type="entry name" value="START-like_dom_sf"/>
</dbReference>
<keyword evidence="2 4" id="KW-0863">Zinc-finger</keyword>
<reference evidence="8 9" key="1">
    <citation type="submission" date="2012-04" db="EMBL/GenBank/DDBJ databases">
        <title>The Genome Sequence of Saprolegnia declina VS20.</title>
        <authorList>
            <consortium name="The Broad Institute Genome Sequencing Platform"/>
            <person name="Russ C."/>
            <person name="Nusbaum C."/>
            <person name="Tyler B."/>
            <person name="van West P."/>
            <person name="Dieguez-Uribeondo J."/>
            <person name="de Bruijn I."/>
            <person name="Tripathy S."/>
            <person name="Jiang R."/>
            <person name="Young S.K."/>
            <person name="Zeng Q."/>
            <person name="Gargeya S."/>
            <person name="Fitzgerald M."/>
            <person name="Haas B."/>
            <person name="Abouelleil A."/>
            <person name="Alvarado L."/>
            <person name="Arachchi H.M."/>
            <person name="Berlin A."/>
            <person name="Chapman S.B."/>
            <person name="Goldberg J."/>
            <person name="Griggs A."/>
            <person name="Gujja S."/>
            <person name="Hansen M."/>
            <person name="Howarth C."/>
            <person name="Imamovic A."/>
            <person name="Larimer J."/>
            <person name="McCowen C."/>
            <person name="Montmayeur A."/>
            <person name="Murphy C."/>
            <person name="Neiman D."/>
            <person name="Pearson M."/>
            <person name="Priest M."/>
            <person name="Roberts A."/>
            <person name="Saif S."/>
            <person name="Shea T."/>
            <person name="Sisk P."/>
            <person name="Sykes S."/>
            <person name="Wortman J."/>
            <person name="Nusbaum C."/>
            <person name="Birren B."/>
        </authorList>
    </citation>
    <scope>NUCLEOTIDE SEQUENCE [LARGE SCALE GENOMIC DNA]</scope>
    <source>
        <strain evidence="8 9">VS20</strain>
    </source>
</reference>
<keyword evidence="1" id="KW-0479">Metal-binding</keyword>
<feature type="region of interest" description="Disordered" evidence="5">
    <location>
        <begin position="445"/>
        <end position="485"/>
    </location>
</feature>
<dbReference type="PANTHER" id="PTHR13510:SF44">
    <property type="entry name" value="RABENOSYN-5"/>
    <property type="match status" value="1"/>
</dbReference>
<evidence type="ECO:0000259" key="6">
    <source>
        <dbReference type="PROSITE" id="PS50178"/>
    </source>
</evidence>
<feature type="compositionally biased region" description="Low complexity" evidence="5">
    <location>
        <begin position="525"/>
        <end position="542"/>
    </location>
</feature>
<evidence type="ECO:0000256" key="1">
    <source>
        <dbReference type="ARBA" id="ARBA00022723"/>
    </source>
</evidence>
<feature type="region of interest" description="Disordered" evidence="5">
    <location>
        <begin position="512"/>
        <end position="545"/>
    </location>
</feature>
<evidence type="ECO:0000256" key="5">
    <source>
        <dbReference type="SAM" id="MobiDB-lite"/>
    </source>
</evidence>
<dbReference type="PROSITE" id="PS50848">
    <property type="entry name" value="START"/>
    <property type="match status" value="1"/>
</dbReference>
<evidence type="ECO:0000259" key="7">
    <source>
        <dbReference type="PROSITE" id="PS50848"/>
    </source>
</evidence>
<dbReference type="STRING" id="1156394.T0R625"/>
<dbReference type="GeneID" id="19955440"/>
<dbReference type="CDD" id="cd15745">
    <property type="entry name" value="FYVE_RUFY4"/>
    <property type="match status" value="1"/>
</dbReference>
<dbReference type="InterPro" id="IPR000306">
    <property type="entry name" value="Znf_FYVE"/>
</dbReference>
<dbReference type="Pfam" id="PF01363">
    <property type="entry name" value="FYVE"/>
    <property type="match status" value="1"/>
</dbReference>
<dbReference type="VEuPathDB" id="FungiDB:SDRG_14713"/>
<evidence type="ECO:0000256" key="2">
    <source>
        <dbReference type="ARBA" id="ARBA00022771"/>
    </source>
</evidence>
<dbReference type="InterPro" id="IPR052727">
    <property type="entry name" value="Rab4/Rab5_effector"/>
</dbReference>
<feature type="region of interest" description="Disordered" evidence="5">
    <location>
        <begin position="75"/>
        <end position="102"/>
    </location>
</feature>
<dbReference type="InParanoid" id="T0R625"/>
<evidence type="ECO:0000256" key="4">
    <source>
        <dbReference type="PROSITE-ProRule" id="PRU00091"/>
    </source>
</evidence>
<dbReference type="InterPro" id="IPR013083">
    <property type="entry name" value="Znf_RING/FYVE/PHD"/>
</dbReference>
<dbReference type="Proteomes" id="UP000030762">
    <property type="component" value="Unassembled WGS sequence"/>
</dbReference>
<feature type="domain" description="START" evidence="7">
    <location>
        <begin position="20"/>
        <end position="249"/>
    </location>
</feature>